<dbReference type="EMBL" id="LMZQ01000004">
    <property type="protein sequence ID" value="KRT16656.1"/>
    <property type="molecule type" value="Genomic_DNA"/>
</dbReference>
<protein>
    <submittedName>
        <fullName evidence="2">XRE family transcriptional regulator</fullName>
    </submittedName>
</protein>
<dbReference type="GO" id="GO:0003677">
    <property type="term" value="F:DNA binding"/>
    <property type="evidence" value="ECO:0007669"/>
    <property type="project" value="InterPro"/>
</dbReference>
<organism evidence="2 3">
    <name type="scientific">Pedobacter ginsenosidimutans</name>
    <dbReference type="NCBI Taxonomy" id="687842"/>
    <lineage>
        <taxon>Bacteria</taxon>
        <taxon>Pseudomonadati</taxon>
        <taxon>Bacteroidota</taxon>
        <taxon>Sphingobacteriia</taxon>
        <taxon>Sphingobacteriales</taxon>
        <taxon>Sphingobacteriaceae</taxon>
        <taxon>Pedobacter</taxon>
    </lineage>
</organism>
<dbReference type="Gene3D" id="1.10.260.40">
    <property type="entry name" value="lambda repressor-like DNA-binding domains"/>
    <property type="match status" value="1"/>
</dbReference>
<dbReference type="SMART" id="SM00530">
    <property type="entry name" value="HTH_XRE"/>
    <property type="match status" value="1"/>
</dbReference>
<feature type="domain" description="HTH cro/C1-type" evidence="1">
    <location>
        <begin position="32"/>
        <end position="89"/>
    </location>
</feature>
<dbReference type="NCBIfam" id="TIGR02612">
    <property type="entry name" value="mob_myst_A"/>
    <property type="match status" value="1"/>
</dbReference>
<dbReference type="Proteomes" id="UP000051950">
    <property type="component" value="Unassembled WGS sequence"/>
</dbReference>
<dbReference type="STRING" id="687842.ASU31_07525"/>
<sequence>MGKKSLMLQQLNGKLLSFAILSRIAIPPSGWIKAIRNTLGMSMQQLANKLSVSKQAVLDIEKREADGSITIKSLRELGRVLDMELVYGFVPKDGSLEAMIEKKANELATKIVLRTSNTMKLEDQGNSKERIKKAIIERTEEIKNEMPKILWD</sequence>
<comment type="caution">
    <text evidence="2">The sequence shown here is derived from an EMBL/GenBank/DDBJ whole genome shotgun (WGS) entry which is preliminary data.</text>
</comment>
<evidence type="ECO:0000313" key="3">
    <source>
        <dbReference type="Proteomes" id="UP000051950"/>
    </source>
</evidence>
<reference evidence="2 3" key="1">
    <citation type="submission" date="2015-11" db="EMBL/GenBank/DDBJ databases">
        <title>Sequence of Pedobacter ginsenosidimutans.</title>
        <authorList>
            <person name="Carson E."/>
            <person name="Keyser V."/>
            <person name="Newman J."/>
            <person name="Miller J."/>
        </authorList>
    </citation>
    <scope>NUCLEOTIDE SEQUENCE [LARGE SCALE GENOMIC DNA]</scope>
    <source>
        <strain evidence="2 3">KACC 14530</strain>
    </source>
</reference>
<dbReference type="AlphaFoldDB" id="A0A0T5VS82"/>
<gene>
    <name evidence="2" type="ORF">ASU31_07525</name>
</gene>
<dbReference type="InterPro" id="IPR010982">
    <property type="entry name" value="Lambda_DNA-bd_dom_sf"/>
</dbReference>
<evidence type="ECO:0000313" key="2">
    <source>
        <dbReference type="EMBL" id="KRT16656.1"/>
    </source>
</evidence>
<dbReference type="CDD" id="cd00093">
    <property type="entry name" value="HTH_XRE"/>
    <property type="match status" value="1"/>
</dbReference>
<dbReference type="InterPro" id="IPR013435">
    <property type="entry name" value="Mobile_mystery_prot_A"/>
</dbReference>
<dbReference type="OrthoDB" id="9785949at2"/>
<accession>A0A0T5VS82</accession>
<evidence type="ECO:0000259" key="1">
    <source>
        <dbReference type="PROSITE" id="PS50943"/>
    </source>
</evidence>
<dbReference type="Pfam" id="PF01381">
    <property type="entry name" value="HTH_3"/>
    <property type="match status" value="1"/>
</dbReference>
<dbReference type="InterPro" id="IPR001387">
    <property type="entry name" value="Cro/C1-type_HTH"/>
</dbReference>
<keyword evidence="3" id="KW-1185">Reference proteome</keyword>
<name>A0A0T5VS82_9SPHI</name>
<dbReference type="SUPFAM" id="SSF47413">
    <property type="entry name" value="lambda repressor-like DNA-binding domains"/>
    <property type="match status" value="1"/>
</dbReference>
<dbReference type="PROSITE" id="PS50943">
    <property type="entry name" value="HTH_CROC1"/>
    <property type="match status" value="1"/>
</dbReference>
<proteinExistence type="predicted"/>
<dbReference type="RefSeq" id="WP_029274183.1">
    <property type="nucleotide sequence ID" value="NZ_LMZQ01000004.1"/>
</dbReference>